<evidence type="ECO:0000313" key="3">
    <source>
        <dbReference type="RefSeq" id="XP_021862490.1"/>
    </source>
</evidence>
<feature type="transmembrane region" description="Helical" evidence="1">
    <location>
        <begin position="128"/>
        <end position="151"/>
    </location>
</feature>
<reference evidence="3" key="2">
    <citation type="submission" date="2025-08" db="UniProtKB">
        <authorList>
            <consortium name="RefSeq"/>
        </authorList>
    </citation>
    <scope>IDENTIFICATION</scope>
    <source>
        <tissue evidence="3">Leaf</tissue>
    </source>
</reference>
<proteinExistence type="predicted"/>
<keyword evidence="1" id="KW-1133">Transmembrane helix</keyword>
<keyword evidence="1" id="KW-0472">Membrane</keyword>
<dbReference type="RefSeq" id="XP_021862490.1">
    <property type="nucleotide sequence ID" value="XM_022006798.2"/>
</dbReference>
<keyword evidence="2" id="KW-1185">Reference proteome</keyword>
<accession>A0A9R0J9I9</accession>
<dbReference type="GO" id="GO:0009535">
    <property type="term" value="C:chloroplast thylakoid membrane"/>
    <property type="evidence" value="ECO:0007669"/>
    <property type="project" value="TreeGrafter"/>
</dbReference>
<name>A0A9R0J9I9_SPIOL</name>
<evidence type="ECO:0000313" key="2">
    <source>
        <dbReference type="Proteomes" id="UP000813463"/>
    </source>
</evidence>
<dbReference type="Proteomes" id="UP000813463">
    <property type="component" value="Chromosome 4"/>
</dbReference>
<dbReference type="PANTHER" id="PTHR37716:SF1">
    <property type="entry name" value="OS07G0568900 PROTEIN"/>
    <property type="match status" value="1"/>
</dbReference>
<sequence length="176" mass="20265">MHHLCSLSPQTPLPTNYFLFNPITKTDNPTTNNNNNYYCYYYGLIRRINPVIKPKRGNNYQRWISRVGNDDSEFEVDTNKARQALSDLDQQLESLSVKQVNPPKIRASSIGNLKEQVKNEPPEITESFLGYTAFVFFMFSIFYNILFITVIKPSIDGPDKDILSTNDVTIAYRVPD</sequence>
<organism evidence="2 3">
    <name type="scientific">Spinacia oleracea</name>
    <name type="common">Spinach</name>
    <dbReference type="NCBI Taxonomy" id="3562"/>
    <lineage>
        <taxon>Eukaryota</taxon>
        <taxon>Viridiplantae</taxon>
        <taxon>Streptophyta</taxon>
        <taxon>Embryophyta</taxon>
        <taxon>Tracheophyta</taxon>
        <taxon>Spermatophyta</taxon>
        <taxon>Magnoliopsida</taxon>
        <taxon>eudicotyledons</taxon>
        <taxon>Gunneridae</taxon>
        <taxon>Pentapetalae</taxon>
        <taxon>Caryophyllales</taxon>
        <taxon>Chenopodiaceae</taxon>
        <taxon>Chenopodioideae</taxon>
        <taxon>Anserineae</taxon>
        <taxon>Spinacia</taxon>
    </lineage>
</organism>
<dbReference type="AlphaFoldDB" id="A0A9R0J9I9"/>
<reference evidence="2" key="1">
    <citation type="journal article" date="2021" name="Nat. Commun.">
        <title>Genomic analyses provide insights into spinach domestication and the genetic basis of agronomic traits.</title>
        <authorList>
            <person name="Cai X."/>
            <person name="Sun X."/>
            <person name="Xu C."/>
            <person name="Sun H."/>
            <person name="Wang X."/>
            <person name="Ge C."/>
            <person name="Zhang Z."/>
            <person name="Wang Q."/>
            <person name="Fei Z."/>
            <person name="Jiao C."/>
            <person name="Wang Q."/>
        </authorList>
    </citation>
    <scope>NUCLEOTIDE SEQUENCE [LARGE SCALE GENOMIC DNA]</scope>
    <source>
        <strain evidence="2">cv. Varoflay</strain>
    </source>
</reference>
<keyword evidence="1" id="KW-0812">Transmembrane</keyword>
<evidence type="ECO:0000256" key="1">
    <source>
        <dbReference type="SAM" id="Phobius"/>
    </source>
</evidence>
<dbReference type="OrthoDB" id="780445at2759"/>
<dbReference type="PANTHER" id="PTHR37716">
    <property type="entry name" value="OS07G0568900 PROTEIN"/>
    <property type="match status" value="1"/>
</dbReference>
<gene>
    <name evidence="3" type="primary">LOC110801429</name>
</gene>
<protein>
    <submittedName>
        <fullName evidence="3">Uncharacterized protein</fullName>
    </submittedName>
</protein>
<dbReference type="GeneID" id="110801429"/>
<dbReference type="KEGG" id="soe:110801429"/>